<dbReference type="RefSeq" id="WP_252769826.1">
    <property type="nucleotide sequence ID" value="NZ_JAMXMC010000006.1"/>
</dbReference>
<evidence type="ECO:0000313" key="3">
    <source>
        <dbReference type="EMBL" id="MCO5977311.1"/>
    </source>
</evidence>
<feature type="signal peptide" evidence="2">
    <location>
        <begin position="1"/>
        <end position="26"/>
    </location>
</feature>
<gene>
    <name evidence="3" type="ORF">M0L44_11375</name>
</gene>
<feature type="region of interest" description="Disordered" evidence="1">
    <location>
        <begin position="22"/>
        <end position="41"/>
    </location>
</feature>
<feature type="chain" id="PRO_5045838832" evidence="2">
    <location>
        <begin position="27"/>
        <end position="186"/>
    </location>
</feature>
<feature type="compositionally biased region" description="Low complexity" evidence="1">
    <location>
        <begin position="22"/>
        <end position="40"/>
    </location>
</feature>
<organism evidence="3 4">
    <name type="scientific">Ideonella oryzae</name>
    <dbReference type="NCBI Taxonomy" id="2937441"/>
    <lineage>
        <taxon>Bacteria</taxon>
        <taxon>Pseudomonadati</taxon>
        <taxon>Pseudomonadota</taxon>
        <taxon>Betaproteobacteria</taxon>
        <taxon>Burkholderiales</taxon>
        <taxon>Sphaerotilaceae</taxon>
        <taxon>Ideonella</taxon>
    </lineage>
</organism>
<keyword evidence="2" id="KW-0732">Signal</keyword>
<protein>
    <submittedName>
        <fullName evidence="3">Uncharacterized protein</fullName>
    </submittedName>
</protein>
<evidence type="ECO:0000256" key="1">
    <source>
        <dbReference type="SAM" id="MobiDB-lite"/>
    </source>
</evidence>
<evidence type="ECO:0000313" key="4">
    <source>
        <dbReference type="Proteomes" id="UP001204851"/>
    </source>
</evidence>
<dbReference type="EMBL" id="JAMXMC010000006">
    <property type="protein sequence ID" value="MCO5977311.1"/>
    <property type="molecule type" value="Genomic_DNA"/>
</dbReference>
<sequence>MSALKVLPLFALTALVAACASTPSHPASSGPAPATPAEPGADTRLTQAAVAPLSDLNLVKDKIPALLQAAQKAPYALPADRSCPALAADVQALDAVLGADLDAPRSEDDPSLLEQGTGAAGDAAISAVRNTTEGVIPFRGWVRKLTGAERHAREVASAIVAGTVRRAYLKGLGQSAGCQAPAAPRS</sequence>
<proteinExistence type="predicted"/>
<evidence type="ECO:0000256" key="2">
    <source>
        <dbReference type="SAM" id="SignalP"/>
    </source>
</evidence>
<keyword evidence="4" id="KW-1185">Reference proteome</keyword>
<comment type="caution">
    <text evidence="3">The sequence shown here is derived from an EMBL/GenBank/DDBJ whole genome shotgun (WGS) entry which is preliminary data.</text>
</comment>
<name>A0ABT1BM89_9BURK</name>
<dbReference type="PROSITE" id="PS51257">
    <property type="entry name" value="PROKAR_LIPOPROTEIN"/>
    <property type="match status" value="1"/>
</dbReference>
<reference evidence="3 4" key="1">
    <citation type="submission" date="2022-06" db="EMBL/GenBank/DDBJ databases">
        <title>Ideonella sp. NS12-5 Genome sequencing and assembly.</title>
        <authorList>
            <person name="Jung Y."/>
        </authorList>
    </citation>
    <scope>NUCLEOTIDE SEQUENCE [LARGE SCALE GENOMIC DNA]</scope>
    <source>
        <strain evidence="3 4">NS12-5</strain>
    </source>
</reference>
<accession>A0ABT1BM89</accession>
<dbReference type="Proteomes" id="UP001204851">
    <property type="component" value="Unassembled WGS sequence"/>
</dbReference>